<sequence length="117" mass="13192">MTTQQIADRFYELDSKHDSQTIYSELYAADAKSIEPAHSPWNSVQGVDAIREKGKNFNEAIEEMHGGHTTPPIVARNFFACAMGLDATLKGQGRMQMNEIALYEVKDGKIISEQFFY</sequence>
<proteinExistence type="predicted"/>
<dbReference type="Gene3D" id="3.10.450.50">
    <property type="match status" value="1"/>
</dbReference>
<dbReference type="InterPro" id="IPR032710">
    <property type="entry name" value="NTF2-like_dom_sf"/>
</dbReference>
<dbReference type="Proteomes" id="UP000077667">
    <property type="component" value="Chromosome"/>
</dbReference>
<dbReference type="EMBL" id="CP015772">
    <property type="protein sequence ID" value="ANH80892.1"/>
    <property type="molecule type" value="Genomic_DNA"/>
</dbReference>
<feature type="domain" description="SnoaL-like" evidence="1">
    <location>
        <begin position="1"/>
        <end position="117"/>
    </location>
</feature>
<gene>
    <name evidence="2" type="ORF">A8C56_07785</name>
</gene>
<organism evidence="2 3">
    <name type="scientific">Niabella ginsenosidivorans</name>
    <dbReference type="NCBI Taxonomy" id="1176587"/>
    <lineage>
        <taxon>Bacteria</taxon>
        <taxon>Pseudomonadati</taxon>
        <taxon>Bacteroidota</taxon>
        <taxon>Chitinophagia</taxon>
        <taxon>Chitinophagales</taxon>
        <taxon>Chitinophagaceae</taxon>
        <taxon>Niabella</taxon>
    </lineage>
</organism>
<evidence type="ECO:0000313" key="3">
    <source>
        <dbReference type="Proteomes" id="UP000077667"/>
    </source>
</evidence>
<dbReference type="KEGG" id="nia:A8C56_07785"/>
<dbReference type="STRING" id="1176587.A8C56_07785"/>
<evidence type="ECO:0000313" key="2">
    <source>
        <dbReference type="EMBL" id="ANH80892.1"/>
    </source>
</evidence>
<accession>A0A1A9I2I5</accession>
<dbReference type="InterPro" id="IPR046860">
    <property type="entry name" value="SnoaL_5"/>
</dbReference>
<dbReference type="Pfam" id="PF20409">
    <property type="entry name" value="SnoaL_5"/>
    <property type="match status" value="1"/>
</dbReference>
<dbReference type="SUPFAM" id="SSF54427">
    <property type="entry name" value="NTF2-like"/>
    <property type="match status" value="1"/>
</dbReference>
<dbReference type="AlphaFoldDB" id="A0A1A9I2I5"/>
<keyword evidence="3" id="KW-1185">Reference proteome</keyword>
<protein>
    <recommendedName>
        <fullName evidence="1">SnoaL-like domain-containing protein</fullName>
    </recommendedName>
</protein>
<evidence type="ECO:0000259" key="1">
    <source>
        <dbReference type="Pfam" id="PF20409"/>
    </source>
</evidence>
<reference evidence="2 3" key="1">
    <citation type="submission" date="2016-05" db="EMBL/GenBank/DDBJ databases">
        <title>Niabella ginsenosidivorans BS26 whole genome sequencing.</title>
        <authorList>
            <person name="Im W.T."/>
            <person name="Siddiqi M.Z."/>
        </authorList>
    </citation>
    <scope>NUCLEOTIDE SEQUENCE [LARGE SCALE GENOMIC DNA]</scope>
    <source>
        <strain evidence="2 3">BS26</strain>
    </source>
</reference>
<dbReference type="RefSeq" id="WP_067754161.1">
    <property type="nucleotide sequence ID" value="NZ_CP015772.1"/>
</dbReference>
<dbReference type="OrthoDB" id="336094at2"/>
<name>A0A1A9I2I5_9BACT</name>